<gene>
    <name evidence="1" type="ORF">PBLR_12119</name>
</gene>
<dbReference type="Proteomes" id="UP000304148">
    <property type="component" value="Chromosome"/>
</dbReference>
<evidence type="ECO:0000313" key="1">
    <source>
        <dbReference type="EMBL" id="SYX83697.1"/>
    </source>
</evidence>
<accession>A0A383R971</accession>
<name>A0A383R971_PAEAL</name>
<dbReference type="EMBL" id="LS992241">
    <property type="protein sequence ID" value="SYX83697.1"/>
    <property type="molecule type" value="Genomic_DNA"/>
</dbReference>
<protein>
    <submittedName>
        <fullName evidence="1">UGMP family protein</fullName>
    </submittedName>
</protein>
<reference evidence="2" key="1">
    <citation type="submission" date="2018-08" db="EMBL/GenBank/DDBJ databases">
        <authorList>
            <person name="Chevrot R."/>
        </authorList>
    </citation>
    <scope>NUCLEOTIDE SEQUENCE [LARGE SCALE GENOMIC DNA]</scope>
</reference>
<sequence>MLESALRITIGWPDDPFMSEEKLPVYVPGASTIELPGLTLFNALDKQDAVLQVISFTSILMLAGNGSPALLLQAEAWVGTELITSNKIRPYIHPRCDRNVNGSAIRIPIPPHRIDT</sequence>
<evidence type="ECO:0000313" key="2">
    <source>
        <dbReference type="Proteomes" id="UP000304148"/>
    </source>
</evidence>
<dbReference type="AlphaFoldDB" id="A0A383R971"/>
<proteinExistence type="predicted"/>
<organism evidence="1 2">
    <name type="scientific">Paenibacillus alvei</name>
    <name type="common">Bacillus alvei</name>
    <dbReference type="NCBI Taxonomy" id="44250"/>
    <lineage>
        <taxon>Bacteria</taxon>
        <taxon>Bacillati</taxon>
        <taxon>Bacillota</taxon>
        <taxon>Bacilli</taxon>
        <taxon>Bacillales</taxon>
        <taxon>Paenibacillaceae</taxon>
        <taxon>Paenibacillus</taxon>
    </lineage>
</organism>